<dbReference type="OrthoDB" id="10051975at2759"/>
<name>A0A8T0EMY8_ARGBR</name>
<gene>
    <name evidence="8" type="ORF">HNY73_013762</name>
</gene>
<protein>
    <submittedName>
        <fullName evidence="8">Zinc finger protein 618 like protein</fullName>
    </submittedName>
</protein>
<reference evidence="8" key="1">
    <citation type="journal article" date="2020" name="bioRxiv">
        <title>Chromosome-level reference genome of the European wasp spider Argiope bruennichi: a resource for studies on range expansion and evolutionary adaptation.</title>
        <authorList>
            <person name="Sheffer M.M."/>
            <person name="Hoppe A."/>
            <person name="Krehenwinkel H."/>
            <person name="Uhl G."/>
            <person name="Kuss A.W."/>
            <person name="Jensen L."/>
            <person name="Jensen C."/>
            <person name="Gillespie R.G."/>
            <person name="Hoff K.J."/>
            <person name="Prost S."/>
        </authorList>
    </citation>
    <scope>NUCLEOTIDE SEQUENCE</scope>
</reference>
<sequence length="874" mass="100065">METTGSTSLVCSSDVAAFVDALETINYNESECYDTGENVVICVSEPDMNITKENELSVTDIEDACAETGSNYFNPDTRKLKAVMQQLVSQKKAVIVKKSLTNTKGTKQFKSDVWNWFGDVRLFISESDAERLKIPYYMRLCGDEQAMICKVFVGCFRCSALFMYDAQKHSTSTLRYHVRACNRPKECIFVSEDRMDDESSEVPESERQQGPSAGSVPKAKRFRTDPRKQKEVIEQLFQKQKAVVTRKSFMNMKGNRRFKSDVWNWFGDIKLLISRSEAKQLKIPYYIRRCGDEQLVLSKVFVGCFKCMALFIHDSQKSTSTLRYHIRTCSRPKERKKRTTPNIIFFPNKTSPKEPEAFNDADAIPAHEKLLNFALSSESSLEVIKDPEFHKILQMCITVGAIYGDVNIDSLLCATPTLTSFILNDLYVTTVNAFYTEFQHSYGATYKLNIWIDEQMKSPFISVYCNYTNTNGQLKSVIIHTDDFDYESKTADNVREWFAHFLADQPVIPFKRLIAIDHESNLVATFKDEPCIKCSVQPLTNILQTVASKGATNTNSELPDFTNLLSNCVDLVDYFERISDQFQLPEELTKCTDDKWTSILALFRSIDNQYENILNALNATNATHLLSVEKSTISSVVEFFKLFEDAIIQLSSSTESTLNLVIPWVAKLQKHCTVDTDDTAALKQFKTNIGIEVNDRLVKSINVYHRMATFLDPRFKKMVFGSPTEHRDACNKVKCLVKECMESPNMEDLVDSRKTHGETSDRFSDLYSINSFDTSKCEKAAMEEVDKYLAEPFHIVSHDLSQYNSYPVLKYWKDHSEMYPNLCRIAYWLLSCPASSIQENETFWSNNWLVNCPRFPIPPDNVNKVLFVKTFQGL</sequence>
<dbReference type="Pfam" id="PF05699">
    <property type="entry name" value="Dimer_Tnp_hAT"/>
    <property type="match status" value="1"/>
</dbReference>
<keyword evidence="3" id="KW-0863">Zinc-finger</keyword>
<dbReference type="SUPFAM" id="SSF53098">
    <property type="entry name" value="Ribonuclease H-like"/>
    <property type="match status" value="1"/>
</dbReference>
<accession>A0A8T0EMY8</accession>
<comment type="caution">
    <text evidence="8">The sequence shown here is derived from an EMBL/GenBank/DDBJ whole genome shotgun (WGS) entry which is preliminary data.</text>
</comment>
<reference evidence="8" key="2">
    <citation type="submission" date="2020-06" db="EMBL/GenBank/DDBJ databases">
        <authorList>
            <person name="Sheffer M."/>
        </authorList>
    </citation>
    <scope>NUCLEOTIDE SEQUENCE</scope>
</reference>
<organism evidence="8 9">
    <name type="scientific">Argiope bruennichi</name>
    <name type="common">Wasp spider</name>
    <name type="synonym">Aranea bruennichi</name>
    <dbReference type="NCBI Taxonomy" id="94029"/>
    <lineage>
        <taxon>Eukaryota</taxon>
        <taxon>Metazoa</taxon>
        <taxon>Ecdysozoa</taxon>
        <taxon>Arthropoda</taxon>
        <taxon>Chelicerata</taxon>
        <taxon>Arachnida</taxon>
        <taxon>Araneae</taxon>
        <taxon>Araneomorphae</taxon>
        <taxon>Entelegynae</taxon>
        <taxon>Araneoidea</taxon>
        <taxon>Araneidae</taxon>
        <taxon>Argiope</taxon>
    </lineage>
</organism>
<proteinExistence type="predicted"/>
<dbReference type="GO" id="GO:0005634">
    <property type="term" value="C:nucleus"/>
    <property type="evidence" value="ECO:0007669"/>
    <property type="project" value="UniProtKB-SubCell"/>
</dbReference>
<dbReference type="EMBL" id="JABXBU010002072">
    <property type="protein sequence ID" value="KAF8776818.1"/>
    <property type="molecule type" value="Genomic_DNA"/>
</dbReference>
<keyword evidence="2" id="KW-0479">Metal-binding</keyword>
<comment type="subcellular location">
    <subcellularLocation>
        <location evidence="1">Nucleus</location>
    </subcellularLocation>
</comment>
<keyword evidence="4" id="KW-0862">Zinc</keyword>
<dbReference type="Gene3D" id="1.10.10.1070">
    <property type="entry name" value="Zinc finger, BED domain-containing"/>
    <property type="match status" value="1"/>
</dbReference>
<dbReference type="InterPro" id="IPR008906">
    <property type="entry name" value="HATC_C_dom"/>
</dbReference>
<keyword evidence="9" id="KW-1185">Reference proteome</keyword>
<evidence type="ECO:0000313" key="8">
    <source>
        <dbReference type="EMBL" id="KAF8776818.1"/>
    </source>
</evidence>
<dbReference type="SUPFAM" id="SSF140996">
    <property type="entry name" value="Hermes dimerisation domain"/>
    <property type="match status" value="1"/>
</dbReference>
<dbReference type="GO" id="GO:0046983">
    <property type="term" value="F:protein dimerization activity"/>
    <property type="evidence" value="ECO:0007669"/>
    <property type="project" value="InterPro"/>
</dbReference>
<dbReference type="OMA" id="ECMESPN"/>
<evidence type="ECO:0000256" key="2">
    <source>
        <dbReference type="ARBA" id="ARBA00022723"/>
    </source>
</evidence>
<feature type="domain" description="HAT C-terminal dimerisation" evidence="7">
    <location>
        <begin position="784"/>
        <end position="869"/>
    </location>
</feature>
<evidence type="ECO:0000256" key="4">
    <source>
        <dbReference type="ARBA" id="ARBA00022833"/>
    </source>
</evidence>
<dbReference type="GO" id="GO:0008270">
    <property type="term" value="F:zinc ion binding"/>
    <property type="evidence" value="ECO:0007669"/>
    <property type="project" value="UniProtKB-KW"/>
</dbReference>
<evidence type="ECO:0000259" key="7">
    <source>
        <dbReference type="Pfam" id="PF05699"/>
    </source>
</evidence>
<feature type="region of interest" description="Disordered" evidence="6">
    <location>
        <begin position="199"/>
        <end position="227"/>
    </location>
</feature>
<dbReference type="PANTHER" id="PTHR46481:SF10">
    <property type="entry name" value="ZINC FINGER BED DOMAIN-CONTAINING PROTEIN 39"/>
    <property type="match status" value="1"/>
</dbReference>
<evidence type="ECO:0000256" key="6">
    <source>
        <dbReference type="SAM" id="MobiDB-lite"/>
    </source>
</evidence>
<dbReference type="Proteomes" id="UP000807504">
    <property type="component" value="Unassembled WGS sequence"/>
</dbReference>
<keyword evidence="5" id="KW-0539">Nucleus</keyword>
<evidence type="ECO:0000256" key="3">
    <source>
        <dbReference type="ARBA" id="ARBA00022771"/>
    </source>
</evidence>
<dbReference type="PANTHER" id="PTHR46481">
    <property type="entry name" value="ZINC FINGER BED DOMAIN-CONTAINING PROTEIN 4"/>
    <property type="match status" value="1"/>
</dbReference>
<evidence type="ECO:0000313" key="9">
    <source>
        <dbReference type="Proteomes" id="UP000807504"/>
    </source>
</evidence>
<dbReference type="InterPro" id="IPR052035">
    <property type="entry name" value="ZnF_BED_domain_contain"/>
</dbReference>
<dbReference type="InterPro" id="IPR012337">
    <property type="entry name" value="RNaseH-like_sf"/>
</dbReference>
<evidence type="ECO:0000256" key="5">
    <source>
        <dbReference type="ARBA" id="ARBA00023242"/>
    </source>
</evidence>
<dbReference type="AlphaFoldDB" id="A0A8T0EMY8"/>
<evidence type="ECO:0000256" key="1">
    <source>
        <dbReference type="ARBA" id="ARBA00004123"/>
    </source>
</evidence>